<dbReference type="AlphaFoldDB" id="A0AAT9LBX0"/>
<dbReference type="EMBL" id="CP062796">
    <property type="protein sequence ID" value="QUL98607.1"/>
    <property type="molecule type" value="Genomic_DNA"/>
</dbReference>
<dbReference type="InterPro" id="IPR005837">
    <property type="entry name" value="FliP"/>
</dbReference>
<keyword evidence="7 12" id="KW-0653">Protein transport</keyword>
<evidence type="ECO:0000256" key="4">
    <source>
        <dbReference type="ARBA" id="ARBA00022475"/>
    </source>
</evidence>
<dbReference type="Pfam" id="PF00813">
    <property type="entry name" value="FliP"/>
    <property type="match status" value="1"/>
</dbReference>
<feature type="transmembrane region" description="Helical" evidence="12">
    <location>
        <begin position="354"/>
        <end position="374"/>
    </location>
</feature>
<feature type="transmembrane region" description="Helical" evidence="12">
    <location>
        <begin position="171"/>
        <end position="204"/>
    </location>
</feature>
<accession>A0AAT9LBX0</accession>
<evidence type="ECO:0000256" key="9">
    <source>
        <dbReference type="ARBA" id="ARBA00023136"/>
    </source>
</evidence>
<dbReference type="PANTHER" id="PTHR30587">
    <property type="entry name" value="FLAGELLAR BIOSYNTHETIC PROTEIN FLIP"/>
    <property type="match status" value="1"/>
</dbReference>
<dbReference type="GO" id="GO:0044781">
    <property type="term" value="P:bacterial-type flagellum organization"/>
    <property type="evidence" value="ECO:0007669"/>
    <property type="project" value="UniProtKB-UniRule"/>
</dbReference>
<reference evidence="13" key="1">
    <citation type="submission" date="2020-10" db="EMBL/GenBank/DDBJ databases">
        <authorList>
            <person name="Kadnikov V."/>
            <person name="Beletsky A.V."/>
            <person name="Mardanov A.V."/>
            <person name="Karnachuk O.V."/>
            <person name="Ravin N.V."/>
        </authorList>
    </citation>
    <scope>NUCLEOTIDE SEQUENCE</scope>
    <source>
        <strain evidence="13">Bu02</strain>
    </source>
</reference>
<gene>
    <name evidence="12 13" type="primary">fliP</name>
    <name evidence="13" type="ORF">IMF26_00450</name>
</gene>
<dbReference type="PRINTS" id="PR01302">
    <property type="entry name" value="TYPE3IMPPROT"/>
</dbReference>
<dbReference type="PROSITE" id="PS01060">
    <property type="entry name" value="FLIP_1"/>
    <property type="match status" value="1"/>
</dbReference>
<comment type="subcellular location">
    <subcellularLocation>
        <location evidence="12">Cell membrane</location>
        <topology evidence="12">Multi-pass membrane protein</topology>
    </subcellularLocation>
    <subcellularLocation>
        <location evidence="12">Bacterial flagellum basal body</location>
    </subcellularLocation>
</comment>
<evidence type="ECO:0000256" key="3">
    <source>
        <dbReference type="ARBA" id="ARBA00022448"/>
    </source>
</evidence>
<dbReference type="InterPro" id="IPR005838">
    <property type="entry name" value="T3SS_IM_P"/>
</dbReference>
<sequence>MQSYSLAVEVAKVIGFLVFLIVLSVISRRFFAYRGGAFEKGTRLAIVESLSLGRGRALCLIRAGKSFLVVGVTDQNITLIKDFASDDFKVELPCGGKESPGGSPSFRDFLSELKNRLLKRDYLFFVSLAVLALSLVILPAIPAAAAPSDIPVPNIDIRIGGETGQGGLLTALGILGALTVLTLAPAILILTTSFTRIVIVFSFLRAGLGTQQTPPNQVLIGLALLLTFFVMAPTWNQVNQVALVPYMAGEITAQEAFERGSAPLKEFMLRQTREKDLALFVSLDQSGKTYTSPEDLSLLQVVPAFAISELKTAFEMGFILFLPFLVIDMVVASTLMSMGMLMLPPVLISLPFKILLFVLVDGWGLVARSLVASFR</sequence>
<dbReference type="NCBIfam" id="TIGR01103">
    <property type="entry name" value="fliP"/>
    <property type="match status" value="1"/>
</dbReference>
<evidence type="ECO:0000256" key="7">
    <source>
        <dbReference type="ARBA" id="ARBA00022927"/>
    </source>
</evidence>
<dbReference type="KEGG" id="fcz:IMF26_00450"/>
<comment type="similarity">
    <text evidence="1 12">Belongs to the FliP/MopC/SpaP family.</text>
</comment>
<feature type="transmembrane region" description="Helical" evidence="12">
    <location>
        <begin position="6"/>
        <end position="26"/>
    </location>
</feature>
<reference evidence="13" key="2">
    <citation type="journal article" date="2023" name="Biology">
        <title>Prokaryotic Life Associated with Coal-Fire Gas Vents Revealed by Metagenomics.</title>
        <authorList>
            <person name="Kadnikov V.V."/>
            <person name="Mardanov A.V."/>
            <person name="Beletsky A.V."/>
            <person name="Karnachuk O.V."/>
            <person name="Ravin N.V."/>
        </authorList>
    </citation>
    <scope>NUCLEOTIDE SEQUENCE</scope>
    <source>
        <strain evidence="13">Bu02</strain>
    </source>
</reference>
<evidence type="ECO:0000256" key="10">
    <source>
        <dbReference type="ARBA" id="ARBA00023143"/>
    </source>
</evidence>
<dbReference type="InterPro" id="IPR022781">
    <property type="entry name" value="Flagellar_biosynth_FliO"/>
</dbReference>
<dbReference type="NCBIfam" id="NF009438">
    <property type="entry name" value="PRK12797.1"/>
    <property type="match status" value="1"/>
</dbReference>
<evidence type="ECO:0000256" key="2">
    <source>
        <dbReference type="ARBA" id="ARBA00021714"/>
    </source>
</evidence>
<dbReference type="GO" id="GO:0009306">
    <property type="term" value="P:protein secretion"/>
    <property type="evidence" value="ECO:0007669"/>
    <property type="project" value="UniProtKB-UniRule"/>
</dbReference>
<feature type="transmembrane region" description="Helical" evidence="12">
    <location>
        <begin position="122"/>
        <end position="141"/>
    </location>
</feature>
<keyword evidence="11 12" id="KW-1006">Bacterial flagellum protein export</keyword>
<keyword evidence="9 12" id="KW-0472">Membrane</keyword>
<dbReference type="PRINTS" id="PR00951">
    <property type="entry name" value="FLGBIOSNFLIP"/>
</dbReference>
<name>A0AAT9LBX0_9FIRM</name>
<evidence type="ECO:0000256" key="5">
    <source>
        <dbReference type="ARBA" id="ARBA00022692"/>
    </source>
</evidence>
<keyword evidence="8 12" id="KW-1133">Transmembrane helix</keyword>
<keyword evidence="3 12" id="KW-0813">Transport</keyword>
<keyword evidence="13" id="KW-0969">Cilium</keyword>
<organism evidence="13">
    <name type="scientific">Candidatus Fermentithermobacillus carboniphilus</name>
    <dbReference type="NCBI Taxonomy" id="3085328"/>
    <lineage>
        <taxon>Bacteria</taxon>
        <taxon>Bacillati</taxon>
        <taxon>Bacillota</taxon>
        <taxon>Candidatus Fermentithermobacillia</taxon>
        <taxon>Candidatus Fermentithermobacillales</taxon>
        <taxon>Candidatus Fermentithermobacillaceae</taxon>
        <taxon>Candidatus Fermentithermobacillus</taxon>
    </lineage>
</organism>
<dbReference type="PROSITE" id="PS01061">
    <property type="entry name" value="FLIP_2"/>
    <property type="match status" value="1"/>
</dbReference>
<dbReference type="Pfam" id="PF04347">
    <property type="entry name" value="FliO"/>
    <property type="match status" value="1"/>
</dbReference>
<keyword evidence="5 12" id="KW-0812">Transmembrane</keyword>
<feature type="transmembrane region" description="Helical" evidence="12">
    <location>
        <begin position="318"/>
        <end position="342"/>
    </location>
</feature>
<proteinExistence type="inferred from homology"/>
<protein>
    <recommendedName>
        <fullName evidence="2 12">Flagellar biosynthetic protein FliP</fullName>
    </recommendedName>
</protein>
<keyword evidence="13" id="KW-0966">Cell projection</keyword>
<comment type="function">
    <text evidence="12">Plays a role in the flagellum-specific transport system.</text>
</comment>
<evidence type="ECO:0000256" key="8">
    <source>
        <dbReference type="ARBA" id="ARBA00022989"/>
    </source>
</evidence>
<dbReference type="GO" id="GO:0005886">
    <property type="term" value="C:plasma membrane"/>
    <property type="evidence" value="ECO:0007669"/>
    <property type="project" value="UniProtKB-SubCell"/>
</dbReference>
<keyword evidence="6 12" id="KW-1005">Bacterial flagellum biogenesis</keyword>
<evidence type="ECO:0000256" key="11">
    <source>
        <dbReference type="ARBA" id="ARBA00023225"/>
    </source>
</evidence>
<evidence type="ECO:0000256" key="1">
    <source>
        <dbReference type="ARBA" id="ARBA00006257"/>
    </source>
</evidence>
<evidence type="ECO:0000256" key="12">
    <source>
        <dbReference type="RuleBase" id="RU362069"/>
    </source>
</evidence>
<keyword evidence="10" id="KW-0975">Bacterial flagellum</keyword>
<evidence type="ECO:0000256" key="6">
    <source>
        <dbReference type="ARBA" id="ARBA00022795"/>
    </source>
</evidence>
<dbReference type="GO" id="GO:0009425">
    <property type="term" value="C:bacterial-type flagellum basal body"/>
    <property type="evidence" value="ECO:0007669"/>
    <property type="project" value="UniProtKB-SubCell"/>
</dbReference>
<evidence type="ECO:0000313" key="13">
    <source>
        <dbReference type="EMBL" id="QUL98607.1"/>
    </source>
</evidence>
<keyword evidence="4 12" id="KW-1003">Cell membrane</keyword>
<dbReference type="PANTHER" id="PTHR30587:SF0">
    <property type="entry name" value="FLAGELLAR BIOSYNTHETIC PROTEIN FLIP"/>
    <property type="match status" value="1"/>
</dbReference>
<keyword evidence="13" id="KW-0282">Flagellum</keyword>